<name>A0A1I0BLJ2_9GAMM</name>
<dbReference type="InterPro" id="IPR001647">
    <property type="entry name" value="HTH_TetR"/>
</dbReference>
<keyword evidence="1" id="KW-0805">Transcription regulation</keyword>
<protein>
    <submittedName>
        <fullName evidence="6">Transcriptional regulator, TetR family</fullName>
    </submittedName>
</protein>
<dbReference type="EMBL" id="FOHZ01000004">
    <property type="protein sequence ID" value="SET07809.1"/>
    <property type="molecule type" value="Genomic_DNA"/>
</dbReference>
<dbReference type="STRING" id="430453.SAMN04487962_10479"/>
<keyword evidence="7" id="KW-1185">Reference proteome</keyword>
<evidence type="ECO:0000313" key="6">
    <source>
        <dbReference type="EMBL" id="SET07809.1"/>
    </source>
</evidence>
<keyword evidence="2 4" id="KW-0238">DNA-binding</keyword>
<feature type="domain" description="HTH tetR-type" evidence="5">
    <location>
        <begin position="38"/>
        <end position="98"/>
    </location>
</feature>
<dbReference type="PROSITE" id="PS50977">
    <property type="entry name" value="HTH_TETR_2"/>
    <property type="match status" value="1"/>
</dbReference>
<evidence type="ECO:0000313" key="7">
    <source>
        <dbReference type="Proteomes" id="UP000198762"/>
    </source>
</evidence>
<feature type="DNA-binding region" description="H-T-H motif" evidence="4">
    <location>
        <begin position="61"/>
        <end position="80"/>
    </location>
</feature>
<evidence type="ECO:0000256" key="1">
    <source>
        <dbReference type="ARBA" id="ARBA00023015"/>
    </source>
</evidence>
<dbReference type="PANTHER" id="PTHR30055">
    <property type="entry name" value="HTH-TYPE TRANSCRIPTIONAL REGULATOR RUTR"/>
    <property type="match status" value="1"/>
</dbReference>
<dbReference type="GO" id="GO:0003700">
    <property type="term" value="F:DNA-binding transcription factor activity"/>
    <property type="evidence" value="ECO:0007669"/>
    <property type="project" value="TreeGrafter"/>
</dbReference>
<dbReference type="PRINTS" id="PR00455">
    <property type="entry name" value="HTHTETR"/>
</dbReference>
<dbReference type="Pfam" id="PF00440">
    <property type="entry name" value="TetR_N"/>
    <property type="match status" value="1"/>
</dbReference>
<dbReference type="GO" id="GO:0000976">
    <property type="term" value="F:transcription cis-regulatory region binding"/>
    <property type="evidence" value="ECO:0007669"/>
    <property type="project" value="TreeGrafter"/>
</dbReference>
<gene>
    <name evidence="6" type="ORF">SAMN04487962_10479</name>
</gene>
<sequence length="231" mass="26281">MKPIQHTPDSSGLEPARPVKNELLEARVAGVRNASLAEKRREQICDAALELFLQKGFASTTIRDICARSGVNQASIYDYISNKNDILRRLLNRLWFRSGAPSLPDLLEQHPENSLQDNVAFYLKEFWSKRRKGTLLAYRTVPHLTKEDRKTMRARDEQLISRLAESIEDLTQLPENDPRTLVVANLVLFMASFGPLRDWLHQDLDNDLVADTVAAAIVAMIENLARYSPEQ</sequence>
<evidence type="ECO:0000256" key="4">
    <source>
        <dbReference type="PROSITE-ProRule" id="PRU00335"/>
    </source>
</evidence>
<evidence type="ECO:0000256" key="3">
    <source>
        <dbReference type="ARBA" id="ARBA00023163"/>
    </source>
</evidence>
<keyword evidence="3" id="KW-0804">Transcription</keyword>
<accession>A0A1I0BLJ2</accession>
<dbReference type="SUPFAM" id="SSF46689">
    <property type="entry name" value="Homeodomain-like"/>
    <property type="match status" value="1"/>
</dbReference>
<evidence type="ECO:0000259" key="5">
    <source>
        <dbReference type="PROSITE" id="PS50977"/>
    </source>
</evidence>
<dbReference type="InterPro" id="IPR050109">
    <property type="entry name" value="HTH-type_TetR-like_transc_reg"/>
</dbReference>
<dbReference type="AlphaFoldDB" id="A0A1I0BLJ2"/>
<dbReference type="Proteomes" id="UP000198762">
    <property type="component" value="Unassembled WGS sequence"/>
</dbReference>
<organism evidence="6 7">
    <name type="scientific">Marinobacter segnicrescens</name>
    <dbReference type="NCBI Taxonomy" id="430453"/>
    <lineage>
        <taxon>Bacteria</taxon>
        <taxon>Pseudomonadati</taxon>
        <taxon>Pseudomonadota</taxon>
        <taxon>Gammaproteobacteria</taxon>
        <taxon>Pseudomonadales</taxon>
        <taxon>Marinobacteraceae</taxon>
        <taxon>Marinobacter</taxon>
    </lineage>
</organism>
<dbReference type="InterPro" id="IPR009057">
    <property type="entry name" value="Homeodomain-like_sf"/>
</dbReference>
<proteinExistence type="predicted"/>
<dbReference type="Gene3D" id="1.10.357.10">
    <property type="entry name" value="Tetracycline Repressor, domain 2"/>
    <property type="match status" value="1"/>
</dbReference>
<evidence type="ECO:0000256" key="2">
    <source>
        <dbReference type="ARBA" id="ARBA00023125"/>
    </source>
</evidence>
<dbReference type="OrthoDB" id="270177at2"/>
<reference evidence="7" key="1">
    <citation type="submission" date="2016-10" db="EMBL/GenBank/DDBJ databases">
        <authorList>
            <person name="Varghese N."/>
            <person name="Submissions S."/>
        </authorList>
    </citation>
    <scope>NUCLEOTIDE SEQUENCE [LARGE SCALE GENOMIC DNA]</scope>
    <source>
        <strain evidence="7">CGMCC 1.6489</strain>
    </source>
</reference>
<dbReference type="PANTHER" id="PTHR30055:SF234">
    <property type="entry name" value="HTH-TYPE TRANSCRIPTIONAL REGULATOR BETI"/>
    <property type="match status" value="1"/>
</dbReference>
<dbReference type="RefSeq" id="WP_091849482.1">
    <property type="nucleotide sequence ID" value="NZ_FOHZ01000004.1"/>
</dbReference>